<reference evidence="2" key="2">
    <citation type="submission" date="2015-01" db="EMBL/GenBank/DDBJ databases">
        <title>Evolutionary Origins and Diversification of the Mycorrhizal Mutualists.</title>
        <authorList>
            <consortium name="DOE Joint Genome Institute"/>
            <consortium name="Mycorrhizal Genomics Consortium"/>
            <person name="Kohler A."/>
            <person name="Kuo A."/>
            <person name="Nagy L.G."/>
            <person name="Floudas D."/>
            <person name="Copeland A."/>
            <person name="Barry K.W."/>
            <person name="Cichocki N."/>
            <person name="Veneault-Fourrey C."/>
            <person name="LaButti K."/>
            <person name="Lindquist E.A."/>
            <person name="Lipzen A."/>
            <person name="Lundell T."/>
            <person name="Morin E."/>
            <person name="Murat C."/>
            <person name="Riley R."/>
            <person name="Ohm R."/>
            <person name="Sun H."/>
            <person name="Tunlid A."/>
            <person name="Henrissat B."/>
            <person name="Grigoriev I.V."/>
            <person name="Hibbett D.S."/>
            <person name="Martin F."/>
        </authorList>
    </citation>
    <scope>NUCLEOTIDE SEQUENCE [LARGE SCALE GENOMIC DNA]</scope>
    <source>
        <strain evidence="2">MUT 4182</strain>
    </source>
</reference>
<protein>
    <submittedName>
        <fullName evidence="1">Uncharacterized protein</fullName>
    </submittedName>
</protein>
<sequence length="142" mass="13908">MKPIEEVPYYTGALFGPAAGGVSTDDIVALFSFPWIMDVQTQGGSVDGGGLAGGVDTQVDDASRVFCVPANGRLGAQADDSRVSGNSETIVCSDGSLMGLDAGGWATYSGGTVDGGGAEGVACARAAGAAAARSAALWAGLS</sequence>
<dbReference type="Proteomes" id="UP000054248">
    <property type="component" value="Unassembled WGS sequence"/>
</dbReference>
<evidence type="ECO:0000313" key="2">
    <source>
        <dbReference type="Proteomes" id="UP000054248"/>
    </source>
</evidence>
<accession>A0A0C3QW00</accession>
<name>A0A0C3QW00_9AGAM</name>
<keyword evidence="2" id="KW-1185">Reference proteome</keyword>
<evidence type="ECO:0000313" key="1">
    <source>
        <dbReference type="EMBL" id="KIO32964.1"/>
    </source>
</evidence>
<proteinExistence type="predicted"/>
<organism evidence="1 2">
    <name type="scientific">Tulasnella calospora MUT 4182</name>
    <dbReference type="NCBI Taxonomy" id="1051891"/>
    <lineage>
        <taxon>Eukaryota</taxon>
        <taxon>Fungi</taxon>
        <taxon>Dikarya</taxon>
        <taxon>Basidiomycota</taxon>
        <taxon>Agaricomycotina</taxon>
        <taxon>Agaricomycetes</taxon>
        <taxon>Cantharellales</taxon>
        <taxon>Tulasnellaceae</taxon>
        <taxon>Tulasnella</taxon>
    </lineage>
</organism>
<dbReference type="AlphaFoldDB" id="A0A0C3QW00"/>
<gene>
    <name evidence="1" type="ORF">M407DRAFT_18120</name>
</gene>
<dbReference type="HOGENOM" id="CLU_1817215_0_0_1"/>
<dbReference type="EMBL" id="KN822951">
    <property type="protein sequence ID" value="KIO32964.1"/>
    <property type="molecule type" value="Genomic_DNA"/>
</dbReference>
<reference evidence="1 2" key="1">
    <citation type="submission" date="2014-04" db="EMBL/GenBank/DDBJ databases">
        <authorList>
            <consortium name="DOE Joint Genome Institute"/>
            <person name="Kuo A."/>
            <person name="Girlanda M."/>
            <person name="Perotto S."/>
            <person name="Kohler A."/>
            <person name="Nagy L.G."/>
            <person name="Floudas D."/>
            <person name="Copeland A."/>
            <person name="Barry K.W."/>
            <person name="Cichocki N."/>
            <person name="Veneault-Fourrey C."/>
            <person name="LaButti K."/>
            <person name="Lindquist E.A."/>
            <person name="Lipzen A."/>
            <person name="Lundell T."/>
            <person name="Morin E."/>
            <person name="Murat C."/>
            <person name="Sun H."/>
            <person name="Tunlid A."/>
            <person name="Henrissat B."/>
            <person name="Grigoriev I.V."/>
            <person name="Hibbett D.S."/>
            <person name="Martin F."/>
            <person name="Nordberg H.P."/>
            <person name="Cantor M.N."/>
            <person name="Hua S.X."/>
        </authorList>
    </citation>
    <scope>NUCLEOTIDE SEQUENCE [LARGE SCALE GENOMIC DNA]</scope>
    <source>
        <strain evidence="1 2">MUT 4182</strain>
    </source>
</reference>